<evidence type="ECO:0000256" key="9">
    <source>
        <dbReference type="SAM" id="MobiDB-lite"/>
    </source>
</evidence>
<keyword evidence="12" id="KW-1185">Reference proteome</keyword>
<feature type="compositionally biased region" description="Basic and acidic residues" evidence="9">
    <location>
        <begin position="508"/>
        <end position="517"/>
    </location>
</feature>
<dbReference type="SMART" id="SM00955">
    <property type="entry name" value="RNB"/>
    <property type="match status" value="1"/>
</dbReference>
<feature type="compositionally biased region" description="Acidic residues" evidence="9">
    <location>
        <begin position="486"/>
        <end position="496"/>
    </location>
</feature>
<dbReference type="InterPro" id="IPR041505">
    <property type="entry name" value="Dis3_CSD2"/>
</dbReference>
<evidence type="ECO:0000256" key="5">
    <source>
        <dbReference type="ARBA" id="ARBA00022839"/>
    </source>
</evidence>
<dbReference type="InterPro" id="IPR050180">
    <property type="entry name" value="RNR_Ribonuclease"/>
</dbReference>
<comment type="subcellular location">
    <subcellularLocation>
        <location evidence="8">Cytoplasm</location>
    </subcellularLocation>
    <subcellularLocation>
        <location evidence="8">Cytoplasm</location>
        <location evidence="8">P-body</location>
    </subcellularLocation>
</comment>
<feature type="binding site" evidence="8">
    <location>
        <position position="774"/>
    </location>
    <ligand>
        <name>Mg(2+)</name>
        <dbReference type="ChEBI" id="CHEBI:18420"/>
    </ligand>
</feature>
<name>A0ABD0K2B4_9CAEN</name>
<dbReference type="Pfam" id="PF17877">
    <property type="entry name" value="Dis3l2_C_term"/>
    <property type="match status" value="1"/>
</dbReference>
<protein>
    <recommendedName>
        <fullName evidence="8">DIS3-like exonuclease 2</fullName>
        <ecNumber evidence="8">3.1.13.-</ecNumber>
    </recommendedName>
</protein>
<dbReference type="EC" id="3.1.13.-" evidence="8"/>
<dbReference type="SUPFAM" id="SSF50249">
    <property type="entry name" value="Nucleic acid-binding proteins"/>
    <property type="match status" value="2"/>
</dbReference>
<dbReference type="EMBL" id="JACVVK020000263">
    <property type="protein sequence ID" value="KAK7481369.1"/>
    <property type="molecule type" value="Genomic_DNA"/>
</dbReference>
<evidence type="ECO:0000256" key="1">
    <source>
        <dbReference type="ARBA" id="ARBA00022490"/>
    </source>
</evidence>
<evidence type="ECO:0000256" key="4">
    <source>
        <dbReference type="ARBA" id="ARBA00022801"/>
    </source>
</evidence>
<evidence type="ECO:0000256" key="6">
    <source>
        <dbReference type="ARBA" id="ARBA00022842"/>
    </source>
</evidence>
<feature type="region of interest" description="Disordered" evidence="9">
    <location>
        <begin position="275"/>
        <end position="311"/>
    </location>
</feature>
<comment type="similarity">
    <text evidence="8">Belongs to the RNR ribonuclease family. DIS3L2 subfamily.</text>
</comment>
<dbReference type="AlphaFoldDB" id="A0ABD0K2B4"/>
<dbReference type="GO" id="GO:0000175">
    <property type="term" value="F:3'-5'-RNA exonuclease activity"/>
    <property type="evidence" value="ECO:0007669"/>
    <property type="project" value="UniProtKB-UniRule"/>
</dbReference>
<dbReference type="GO" id="GO:0000956">
    <property type="term" value="P:nuclear-transcribed mRNA catabolic process"/>
    <property type="evidence" value="ECO:0007669"/>
    <property type="project" value="UniProtKB-UniRule"/>
</dbReference>
<keyword evidence="3 8" id="KW-0479">Metal-binding</keyword>
<dbReference type="InterPro" id="IPR012340">
    <property type="entry name" value="NA-bd_OB-fold"/>
</dbReference>
<evidence type="ECO:0000313" key="11">
    <source>
        <dbReference type="EMBL" id="KAK7481369.1"/>
    </source>
</evidence>
<keyword evidence="6 8" id="KW-0460">Magnesium</keyword>
<evidence type="ECO:0000259" key="10">
    <source>
        <dbReference type="SMART" id="SM00955"/>
    </source>
</evidence>
<dbReference type="Gene3D" id="2.40.50.690">
    <property type="match status" value="1"/>
</dbReference>
<dbReference type="GO" id="GO:0000932">
    <property type="term" value="C:P-body"/>
    <property type="evidence" value="ECO:0007669"/>
    <property type="project" value="UniProtKB-SubCell"/>
</dbReference>
<dbReference type="Proteomes" id="UP001519460">
    <property type="component" value="Unassembled WGS sequence"/>
</dbReference>
<dbReference type="Pfam" id="PF17216">
    <property type="entry name" value="Rrp44_CSD1"/>
    <property type="match status" value="1"/>
</dbReference>
<evidence type="ECO:0000256" key="3">
    <source>
        <dbReference type="ARBA" id="ARBA00022723"/>
    </source>
</evidence>
<feature type="region of interest" description="Disordered" evidence="9">
    <location>
        <begin position="337"/>
        <end position="394"/>
    </location>
</feature>
<dbReference type="InterPro" id="IPR041093">
    <property type="entry name" value="Dis3l2-like_C"/>
</dbReference>
<evidence type="ECO:0000256" key="7">
    <source>
        <dbReference type="ARBA" id="ARBA00022884"/>
    </source>
</evidence>
<feature type="binding site" evidence="8">
    <location>
        <position position="783"/>
    </location>
    <ligand>
        <name>Mg(2+)</name>
        <dbReference type="ChEBI" id="CHEBI:18420"/>
    </ligand>
</feature>
<dbReference type="InterPro" id="IPR028591">
    <property type="entry name" value="DIS3L2"/>
</dbReference>
<dbReference type="PROSITE" id="PS01175">
    <property type="entry name" value="RIBONUCLEASE_II"/>
    <property type="match status" value="1"/>
</dbReference>
<dbReference type="GO" id="GO:0046872">
    <property type="term" value="F:metal ion binding"/>
    <property type="evidence" value="ECO:0007669"/>
    <property type="project" value="UniProtKB-KW"/>
</dbReference>
<dbReference type="Gene3D" id="2.40.50.700">
    <property type="match status" value="1"/>
</dbReference>
<keyword evidence="8" id="KW-0464">Manganese</keyword>
<feature type="domain" description="RNB" evidence="10">
    <location>
        <begin position="762"/>
        <end position="1112"/>
    </location>
</feature>
<keyword evidence="7 8" id="KW-0694">RNA-binding</keyword>
<comment type="cofactor">
    <cofactor evidence="8">
        <name>Mg(2+)</name>
        <dbReference type="ChEBI" id="CHEBI:18420"/>
    </cofactor>
    <cofactor evidence="8">
        <name>Mn(2+)</name>
        <dbReference type="ChEBI" id="CHEBI:29035"/>
    </cofactor>
</comment>
<proteinExistence type="inferred from homology"/>
<feature type="site" description="Important for catalytic activity" evidence="8">
    <location>
        <position position="782"/>
    </location>
</feature>
<keyword evidence="1 8" id="KW-0963">Cytoplasm</keyword>
<dbReference type="InterPro" id="IPR022966">
    <property type="entry name" value="RNase_II/R_CS"/>
</dbReference>
<feature type="compositionally biased region" description="Basic and acidic residues" evidence="9">
    <location>
        <begin position="373"/>
        <end position="391"/>
    </location>
</feature>
<dbReference type="Gene3D" id="2.40.50.140">
    <property type="entry name" value="Nucleic acid-binding proteins"/>
    <property type="match status" value="1"/>
</dbReference>
<keyword evidence="2 8" id="KW-0540">Nuclease</keyword>
<dbReference type="PANTHER" id="PTHR23355:SF9">
    <property type="entry name" value="DIS3-LIKE EXONUCLEASE 2"/>
    <property type="match status" value="1"/>
</dbReference>
<dbReference type="PANTHER" id="PTHR23355">
    <property type="entry name" value="RIBONUCLEASE"/>
    <property type="match status" value="1"/>
</dbReference>
<reference evidence="11 12" key="1">
    <citation type="journal article" date="2023" name="Sci. Data">
        <title>Genome assembly of the Korean intertidal mud-creeper Batillaria attramentaria.</title>
        <authorList>
            <person name="Patra A.K."/>
            <person name="Ho P.T."/>
            <person name="Jun S."/>
            <person name="Lee S.J."/>
            <person name="Kim Y."/>
            <person name="Won Y.J."/>
        </authorList>
    </citation>
    <scope>NUCLEOTIDE SEQUENCE [LARGE SCALE GENOMIC DNA]</scope>
    <source>
        <strain evidence="11">Wonlab-2016</strain>
    </source>
</reference>
<accession>A0ABD0K2B4</accession>
<dbReference type="Pfam" id="PF17849">
    <property type="entry name" value="OB_Dis3"/>
    <property type="match status" value="1"/>
</dbReference>
<dbReference type="Pfam" id="PF00773">
    <property type="entry name" value="RNB"/>
    <property type="match status" value="1"/>
</dbReference>
<feature type="region of interest" description="Disordered" evidence="9">
    <location>
        <begin position="206"/>
        <end position="263"/>
    </location>
</feature>
<feature type="compositionally biased region" description="Acidic residues" evidence="9">
    <location>
        <begin position="518"/>
        <end position="531"/>
    </location>
</feature>
<dbReference type="HAMAP" id="MF_03045">
    <property type="entry name" value="DIS3L2"/>
    <property type="match status" value="1"/>
</dbReference>
<feature type="compositionally biased region" description="Polar residues" evidence="9">
    <location>
        <begin position="241"/>
        <end position="257"/>
    </location>
</feature>
<dbReference type="FunFam" id="2.40.50.700:FF:000003">
    <property type="entry name" value="DIS3-like exonuclease 2"/>
    <property type="match status" value="1"/>
</dbReference>
<gene>
    <name evidence="11" type="ORF">BaRGS_00027325</name>
</gene>
<dbReference type="InterPro" id="IPR033771">
    <property type="entry name" value="Rrp44_CSD1"/>
</dbReference>
<sequence>MLQNTQVSLGEMIQLLEEVCHRPLQACDCQADPGNLRTRLEGYINGTRVANLQMLCGKGQKDPITLSNLQHARVCLLDSTKMSPQFRNLKTLPHAVPHQRVPQMFVKMYPGFRFQKQTIPWNLWGTCDKKFHYVFHALCLPKDNGTPMETSPLLSETAVLGTAAAEVITGDSAVKPVTVPSSDVSSDTSTVKDAASTLGTAQLSNAAPGVASDKVSAGEPALAGDPVTMDTDPAPVGVSVTDVSSSNEPVTSQTATSEKADSDLISETACVNSSCTADSNTQVTGGGGKRPKSPQASSSTESAATSSSNVTVSTCQEGVDVSDSLQNLCLCTPDQAQGENEASASPRPESAGIKKEGSSAKRGQSAKGSRKSQRSEEMSQGADKEGSDAKFEPYWPAEQLSEGLKRGTIFEGRIRINPKNYEDAYVPLPDGSSDIYLPGMTCRNRALNGDIVAIQIGDRDNWRVYSSELDHYEQQNTPAPVKETGNEESETPEADQPDVTPGAAGMDLDEKANKKEDEDGPDVVIEEEEVVELDKSGNPISTKVTKPSPADSVPAQPDKGSQPKQGGHSERGKDSPSSSRNRGRYMSVKEVMDKGSPVARQLFAAKGAGTTGKESHGVNMDKYMQKTGKVVAIIEKKHSRACSGRLRPMQDNNPNCAIFSPTDSRVPRIVIPSSDLPPGFQERPGDFASVLFIARILDWNDTMKMPKGTLARSLGEAGEIDPQTEALLIENDVDDSEFSEQVLQCLPQELPWSIPASEFEYRRDFRKECVFTIDPSTARDLDDALSCRSLGDGVYEVGVHIADVSYFVTEGTKLDDVAQSRATSVYLVQKVIPMLPRLLCEQLCSLNPDEDRLTFSVVWKMTEDGEILDEWFGRSVIRSCVKLSYDHAQGFIDEPERIWTPDELPPISEGFCVEDIKSRVLIMNKMAKAMRQARFDSGALRLDQLKIQFTLDKESGLPNGYFVYQQRDSNKLVEEFMLLANMAVAHKIKTSFQSKALLRRHPPPQSRMIDELKETCASLGFPMEVDTAKDIQRSLQRYTGEDELSKARMQVLVVLCSKPMQNAKYFCCGVLADEALYHHYALNVPLYTHFTSPIRRYPDILVHRTLAAALGYCDVTKRSSQEIHVIAEYCNDKKTNAKRASELSNEIFFSTFVKEAGPLEEKGMVMNVLDKSFDVYVLTLGVVKRVYCERLPLERFSHHKEGKRPELTLVWNPDDGCPHSVTQKISIFSSVNCVLKSDEEPLKWSVSTAKT</sequence>
<evidence type="ECO:0000256" key="8">
    <source>
        <dbReference type="HAMAP-Rule" id="MF_03045"/>
    </source>
</evidence>
<comment type="caution">
    <text evidence="11">The sequence shown here is derived from an EMBL/GenBank/DDBJ whole genome shotgun (WGS) entry which is preliminary data.</text>
</comment>
<feature type="compositionally biased region" description="Low complexity" evidence="9">
    <location>
        <begin position="296"/>
        <end position="311"/>
    </location>
</feature>
<feature type="region of interest" description="Disordered" evidence="9">
    <location>
        <begin position="472"/>
        <end position="586"/>
    </location>
</feature>
<dbReference type="GO" id="GO:1990074">
    <property type="term" value="P:polyuridylation-dependent mRNA catabolic process"/>
    <property type="evidence" value="ECO:0007669"/>
    <property type="project" value="UniProtKB-UniRule"/>
</dbReference>
<evidence type="ECO:0000313" key="12">
    <source>
        <dbReference type="Proteomes" id="UP001519460"/>
    </source>
</evidence>
<evidence type="ECO:0000256" key="2">
    <source>
        <dbReference type="ARBA" id="ARBA00022722"/>
    </source>
</evidence>
<dbReference type="InterPro" id="IPR001900">
    <property type="entry name" value="RNase_II/R"/>
</dbReference>
<dbReference type="GO" id="GO:0008266">
    <property type="term" value="F:poly(U) RNA binding"/>
    <property type="evidence" value="ECO:0007669"/>
    <property type="project" value="UniProtKB-ARBA"/>
</dbReference>
<organism evidence="11 12">
    <name type="scientific">Batillaria attramentaria</name>
    <dbReference type="NCBI Taxonomy" id="370345"/>
    <lineage>
        <taxon>Eukaryota</taxon>
        <taxon>Metazoa</taxon>
        <taxon>Spiralia</taxon>
        <taxon>Lophotrochozoa</taxon>
        <taxon>Mollusca</taxon>
        <taxon>Gastropoda</taxon>
        <taxon>Caenogastropoda</taxon>
        <taxon>Sorbeoconcha</taxon>
        <taxon>Cerithioidea</taxon>
        <taxon>Batillariidae</taxon>
        <taxon>Batillaria</taxon>
    </lineage>
</organism>
<comment type="function">
    <text evidence="8">3'-5'-exoribonuclease that specifically recognizes RNAs polyuridylated at their 3' end and mediates their degradation. Component of an exosome-independent RNA degradation pathway that mediates degradation of cytoplasmic mRNAs that have been deadenylated and subsequently uridylated at their 3'.</text>
</comment>
<keyword evidence="4 8" id="KW-0378">Hydrolase</keyword>
<keyword evidence="5 8" id="KW-0269">Exonuclease</keyword>